<reference evidence="4" key="1">
    <citation type="submission" date="2017-06" db="EMBL/GenBank/DDBJ databases">
        <authorList>
            <person name="Varghese N."/>
            <person name="Submissions S."/>
        </authorList>
    </citation>
    <scope>NUCLEOTIDE SEQUENCE [LARGE SCALE GENOMIC DNA]</scope>
    <source>
        <strain evidence="4">ANC 5114</strain>
    </source>
</reference>
<feature type="chain" id="PRO_5012058339" description="Secreted protein" evidence="2">
    <location>
        <begin position="20"/>
        <end position="75"/>
    </location>
</feature>
<dbReference type="AlphaFoldDB" id="A0A217EEH4"/>
<dbReference type="RefSeq" id="WP_088822931.1">
    <property type="nucleotide sequence ID" value="NZ_FZLN01000001.1"/>
</dbReference>
<accession>A0A217EEH4</accession>
<evidence type="ECO:0000313" key="4">
    <source>
        <dbReference type="Proteomes" id="UP000243463"/>
    </source>
</evidence>
<protein>
    <recommendedName>
        <fullName evidence="5">Secreted protein</fullName>
    </recommendedName>
</protein>
<evidence type="ECO:0000256" key="1">
    <source>
        <dbReference type="SAM" id="MobiDB-lite"/>
    </source>
</evidence>
<sequence>MDKVILSIALLFSCTAAFAKTTGGLGISLVVVDNSESRSDPNHKTVTTTDSTQSKTVDTCKSNTDHQEQSSTPCK</sequence>
<feature type="compositionally biased region" description="Low complexity" evidence="1">
    <location>
        <begin position="44"/>
        <end position="59"/>
    </location>
</feature>
<gene>
    <name evidence="3" type="ORF">SAMN05444584_0850</name>
</gene>
<dbReference type="Proteomes" id="UP000243463">
    <property type="component" value="Unassembled WGS sequence"/>
</dbReference>
<feature type="region of interest" description="Disordered" evidence="1">
    <location>
        <begin position="35"/>
        <end position="75"/>
    </location>
</feature>
<proteinExistence type="predicted"/>
<dbReference type="EMBL" id="FZLN01000001">
    <property type="protein sequence ID" value="SNQ28919.1"/>
    <property type="molecule type" value="Genomic_DNA"/>
</dbReference>
<organism evidence="3 4">
    <name type="scientific">Acinetobacter apis</name>
    <dbReference type="NCBI Taxonomy" id="1229165"/>
    <lineage>
        <taxon>Bacteria</taxon>
        <taxon>Pseudomonadati</taxon>
        <taxon>Pseudomonadota</taxon>
        <taxon>Gammaproteobacteria</taxon>
        <taxon>Moraxellales</taxon>
        <taxon>Moraxellaceae</taxon>
        <taxon>Acinetobacter</taxon>
    </lineage>
</organism>
<keyword evidence="4" id="KW-1185">Reference proteome</keyword>
<feature type="signal peptide" evidence="2">
    <location>
        <begin position="1"/>
        <end position="19"/>
    </location>
</feature>
<evidence type="ECO:0000313" key="3">
    <source>
        <dbReference type="EMBL" id="SNQ28919.1"/>
    </source>
</evidence>
<evidence type="ECO:0000256" key="2">
    <source>
        <dbReference type="SAM" id="SignalP"/>
    </source>
</evidence>
<name>A0A217EEH4_9GAMM</name>
<evidence type="ECO:0008006" key="5">
    <source>
        <dbReference type="Google" id="ProtNLM"/>
    </source>
</evidence>
<keyword evidence="2" id="KW-0732">Signal</keyword>